<name>A0A173LKN4_9ACTN</name>
<dbReference type="Pfam" id="PF22845">
    <property type="entry name" value="DUF3097_N"/>
    <property type="match status" value="1"/>
</dbReference>
<dbReference type="Proteomes" id="UP000186104">
    <property type="component" value="Chromosome"/>
</dbReference>
<protein>
    <recommendedName>
        <fullName evidence="5">DUF3097 domain-containing protein</fullName>
    </recommendedName>
</protein>
<organism evidence="3 4">
    <name type="scientific">Dietzia timorensis</name>
    <dbReference type="NCBI Taxonomy" id="499555"/>
    <lineage>
        <taxon>Bacteria</taxon>
        <taxon>Bacillati</taxon>
        <taxon>Actinomycetota</taxon>
        <taxon>Actinomycetes</taxon>
        <taxon>Mycobacteriales</taxon>
        <taxon>Dietziaceae</taxon>
        <taxon>Dietzia</taxon>
    </lineage>
</organism>
<dbReference type="KEGG" id="dtm:BJL86_1667"/>
<keyword evidence="4" id="KW-1185">Reference proteome</keyword>
<dbReference type="InterPro" id="IPR053883">
    <property type="entry name" value="DUF3097_N"/>
</dbReference>
<evidence type="ECO:0008006" key="5">
    <source>
        <dbReference type="Google" id="ProtNLM"/>
    </source>
</evidence>
<sequence>MADRYGRDVLSTPRRSKRDFRVVAAEKDLVVEDALSGFCGAIVGVTRNPDGEFAQLEDRHGLIRLFKMRPGGFLIDGETVTLEKPKPAKQGPVRTASGSRRVEGLRARTARAGRIWVEGLHDAALVEKIWGHDLRVEGVVVEPLGGIDDLGPKIAEFGPNDDARLGVLVDHLVQGTKESRLVQNVGQYVLVTGHPYVDIWQAVKPSVVGIDAWPEVPMGEDWKTGVCKRVGWTDPRDAWAHILSSVSSFRDIEPALLGAVEQLVDFVTE</sequence>
<accession>A0A173LKN4</accession>
<evidence type="ECO:0000313" key="3">
    <source>
        <dbReference type="EMBL" id="ANI92443.1"/>
    </source>
</evidence>
<evidence type="ECO:0000259" key="1">
    <source>
        <dbReference type="Pfam" id="PF11296"/>
    </source>
</evidence>
<dbReference type="STRING" id="499555.BJL86_1667"/>
<evidence type="ECO:0000259" key="2">
    <source>
        <dbReference type="Pfam" id="PF22845"/>
    </source>
</evidence>
<reference evidence="3 4" key="1">
    <citation type="submission" date="2016-06" db="EMBL/GenBank/DDBJ databases">
        <title>Complete genome sequence of a saline-alkali tolerant type strain Dietzia timorensis ID05-A0528T.</title>
        <authorList>
            <person name="Wu X."/>
        </authorList>
    </citation>
    <scope>NUCLEOTIDE SEQUENCE [LARGE SCALE GENOMIC DNA]</scope>
    <source>
        <strain evidence="3 4">ID05-A0528</strain>
    </source>
</reference>
<dbReference type="InterPro" id="IPR021447">
    <property type="entry name" value="DUF3097_C"/>
</dbReference>
<feature type="domain" description="DUF3097" evidence="1">
    <location>
        <begin position="114"/>
        <end position="269"/>
    </location>
</feature>
<dbReference type="EMBL" id="CP015961">
    <property type="protein sequence ID" value="ANI92443.1"/>
    <property type="molecule type" value="Genomic_DNA"/>
</dbReference>
<dbReference type="AlphaFoldDB" id="A0A173LKN4"/>
<dbReference type="RefSeq" id="WP_067471132.1">
    <property type="nucleotide sequence ID" value="NZ_CP015961.1"/>
</dbReference>
<gene>
    <name evidence="3" type="ORF">BJL86_1667</name>
</gene>
<dbReference type="OrthoDB" id="3398606at2"/>
<proteinExistence type="predicted"/>
<feature type="domain" description="DUF3097" evidence="2">
    <location>
        <begin position="23"/>
        <end position="85"/>
    </location>
</feature>
<evidence type="ECO:0000313" key="4">
    <source>
        <dbReference type="Proteomes" id="UP000186104"/>
    </source>
</evidence>
<dbReference type="Pfam" id="PF11296">
    <property type="entry name" value="DUF3097_C"/>
    <property type="match status" value="1"/>
</dbReference>